<dbReference type="EMBL" id="JAUHJR010000004">
    <property type="protein sequence ID" value="MDN4161984.1"/>
    <property type="molecule type" value="Genomic_DNA"/>
</dbReference>
<accession>A0ABT8EV65</accession>
<reference evidence="1" key="1">
    <citation type="submission" date="2023-06" db="EMBL/GenBank/DDBJ databases">
        <title>Draft genome sequence of Nocardioides sp. SOB72.</title>
        <authorList>
            <person name="Zhang G."/>
        </authorList>
    </citation>
    <scope>NUCLEOTIDE SEQUENCE</scope>
    <source>
        <strain evidence="1">SOB72</strain>
    </source>
</reference>
<organism evidence="1 2">
    <name type="scientific">Nocardioides abyssi</name>
    <dbReference type="NCBI Taxonomy" id="3058370"/>
    <lineage>
        <taxon>Bacteria</taxon>
        <taxon>Bacillati</taxon>
        <taxon>Actinomycetota</taxon>
        <taxon>Actinomycetes</taxon>
        <taxon>Propionibacteriales</taxon>
        <taxon>Nocardioidaceae</taxon>
        <taxon>Nocardioides</taxon>
    </lineage>
</organism>
<comment type="caution">
    <text evidence="1">The sequence shown here is derived from an EMBL/GenBank/DDBJ whole genome shotgun (WGS) entry which is preliminary data.</text>
</comment>
<dbReference type="GO" id="GO:0016787">
    <property type="term" value="F:hydrolase activity"/>
    <property type="evidence" value="ECO:0007669"/>
    <property type="project" value="UniProtKB-KW"/>
</dbReference>
<gene>
    <name evidence="1" type="ORF">QWY29_11530</name>
</gene>
<dbReference type="RefSeq" id="WP_300960958.1">
    <property type="nucleotide sequence ID" value="NZ_JAUHJR010000004.1"/>
</dbReference>
<name>A0ABT8EV65_9ACTN</name>
<evidence type="ECO:0000313" key="2">
    <source>
        <dbReference type="Proteomes" id="UP001168537"/>
    </source>
</evidence>
<protein>
    <submittedName>
        <fullName evidence="1">Glycoside hydrolase</fullName>
    </submittedName>
</protein>
<keyword evidence="2" id="KW-1185">Reference proteome</keyword>
<dbReference type="Proteomes" id="UP001168537">
    <property type="component" value="Unassembled WGS sequence"/>
</dbReference>
<dbReference type="SUPFAM" id="SSF51445">
    <property type="entry name" value="(Trans)glycosidases"/>
    <property type="match status" value="1"/>
</dbReference>
<dbReference type="Pfam" id="PF14885">
    <property type="entry name" value="GHL15"/>
    <property type="match status" value="1"/>
</dbReference>
<dbReference type="InterPro" id="IPR029455">
    <property type="entry name" value="GHL15"/>
</dbReference>
<keyword evidence="1" id="KW-0378">Hydrolase</keyword>
<evidence type="ECO:0000313" key="1">
    <source>
        <dbReference type="EMBL" id="MDN4161984.1"/>
    </source>
</evidence>
<sequence>MARAVRSSLLVSGAAVLVLGTPIGCVPVAGPGEPAASAARAHRPSGTGTLALDWGDLDRTPVEAVARGDYVVVQSWEHARLRELHRANPALKVLMYKDVSAVVREPHESGVFSTGVSLAEAERRGWLLTDGRGRALEWADWRGLHPVDVGRRDYQDAWAANVLAELRQHPWDGVLLDDTLTTLSHPTVGGRVSTQIPTDEAMYAATSSFLARVAPRLRRAGHLAVPNVTVAWDTWRSTLQDWSRHVSGWENEYFVKWGLGPGPRFGGADWRWKVRMAAWCARRRVPLLAVTYGSRHDRAAQVYHRATWLLTWNGVTGASIYVPQEPAAGHRQPRANLPLGRPLTDRHVVAGGVHRRDYTRGTVLVNPTARAREVRAGGRGVRLRPRTALVLRRR</sequence>
<proteinExistence type="predicted"/>
<dbReference type="InterPro" id="IPR017853">
    <property type="entry name" value="GH"/>
</dbReference>